<dbReference type="KEGG" id="bka:AH68_08515"/>
<dbReference type="OrthoDB" id="1265391at2"/>
<dbReference type="RefSeq" id="WP_039199998.1">
    <property type="nucleotide sequence ID" value="NZ_CP007456.1"/>
</dbReference>
<dbReference type="AlphaFoldDB" id="A0A0A7I4G4"/>
<protein>
    <submittedName>
        <fullName evidence="4">Penicillin amidase</fullName>
    </submittedName>
</protein>
<dbReference type="Gene3D" id="3.60.60.10">
    <property type="entry name" value="Penicillin V Acylase, Chain A"/>
    <property type="match status" value="1"/>
</dbReference>
<evidence type="ECO:0000313" key="4">
    <source>
        <dbReference type="EMBL" id="AIZ15078.1"/>
    </source>
</evidence>
<feature type="domain" description="Choloylglycine hydrolase/NAAA C-terminal" evidence="3">
    <location>
        <begin position="2"/>
        <end position="312"/>
    </location>
</feature>
<dbReference type="GO" id="GO:0016787">
    <property type="term" value="F:hydrolase activity"/>
    <property type="evidence" value="ECO:0007669"/>
    <property type="project" value="UniProtKB-KW"/>
</dbReference>
<evidence type="ECO:0000259" key="3">
    <source>
        <dbReference type="Pfam" id="PF02275"/>
    </source>
</evidence>
<reference evidence="4 5" key="1">
    <citation type="journal article" date="2015" name="Genome Announc.">
        <title>Complete and Assembled Genome Sequence of Bifidobacterium kashiwanohense PV20-2, Isolated from the Feces of an Anemic Kenyan Infant.</title>
        <authorList>
            <person name="Vazquez-Gutierrez P."/>
            <person name="Lacroix C."/>
            <person name="Chassard C."/>
            <person name="Klumpp J."/>
            <person name="Jans C."/>
            <person name="Stevens M.J."/>
        </authorList>
    </citation>
    <scope>NUCLEOTIDE SEQUENCE [LARGE SCALE GENOMIC DNA]</scope>
    <source>
        <strain evidence="4 5">PV20-2</strain>
    </source>
</reference>
<dbReference type="PANTHER" id="PTHR35527">
    <property type="entry name" value="CHOLOYLGLYCINE HYDROLASE"/>
    <property type="match status" value="1"/>
</dbReference>
<dbReference type="Pfam" id="PF02275">
    <property type="entry name" value="CBAH"/>
    <property type="match status" value="1"/>
</dbReference>
<keyword evidence="2" id="KW-0378">Hydrolase</keyword>
<dbReference type="Proteomes" id="UP000030625">
    <property type="component" value="Chromosome"/>
</dbReference>
<dbReference type="HOGENOM" id="CLU_045206_1_0_11"/>
<evidence type="ECO:0000313" key="5">
    <source>
        <dbReference type="Proteomes" id="UP000030625"/>
    </source>
</evidence>
<dbReference type="InterPro" id="IPR029132">
    <property type="entry name" value="CBAH/NAAA_C"/>
</dbReference>
<comment type="similarity">
    <text evidence="1">Belongs to the peptidase C59 family.</text>
</comment>
<evidence type="ECO:0000256" key="2">
    <source>
        <dbReference type="ARBA" id="ARBA00022801"/>
    </source>
</evidence>
<dbReference type="PANTHER" id="PTHR35527:SF2">
    <property type="entry name" value="HYDROLASE"/>
    <property type="match status" value="1"/>
</dbReference>
<dbReference type="SUPFAM" id="SSF56235">
    <property type="entry name" value="N-terminal nucleophile aminohydrolases (Ntn hydrolases)"/>
    <property type="match status" value="1"/>
</dbReference>
<dbReference type="InterPro" id="IPR029055">
    <property type="entry name" value="Ntn_hydrolases_N"/>
</dbReference>
<dbReference type="InterPro" id="IPR052193">
    <property type="entry name" value="Peptidase_C59"/>
</dbReference>
<accession>A0A0A7I4G4</accession>
<proteinExistence type="inferred from homology"/>
<sequence>MCTGIEIISNQGNPYWGRTQDFEQHFEYAGMKIPAGTKIESTYTPFTTEIATMGIAWATDVHAHPVILDGINEQGICGGSFYFDHWYRYASDEEIQAQGKVPLRGEELVTWILTHYCSLDEIKQRLNSEVGIVDAPGPMMGRSVPQHSVFQDESGRSIVVEPSSTNGFAIYENKVGVFANAPTFDWHVTNLKMHLERSTHRHYSYDINEPIKSIELDEWTSGLMGIPSDYKPETRFLRAAYAKLMSLPVDDDSAINEVFQLLTTVNNPKGVLRPVENGQVLVPWTQYTAAYDIRNRVLYAHTYDNRNVRMLEFGNPREWDKVHYFSFISRQTYEPFAEEN</sequence>
<organism evidence="4 5">
    <name type="scientific">Bifidobacterium catenulatum PV20-2</name>
    <dbReference type="NCBI Taxonomy" id="1447716"/>
    <lineage>
        <taxon>Bacteria</taxon>
        <taxon>Bacillati</taxon>
        <taxon>Actinomycetota</taxon>
        <taxon>Actinomycetes</taxon>
        <taxon>Bifidobacteriales</taxon>
        <taxon>Bifidobacteriaceae</taxon>
        <taxon>Bifidobacterium</taxon>
    </lineage>
</organism>
<name>A0A0A7I4G4_9BIFI</name>
<evidence type="ECO:0000256" key="1">
    <source>
        <dbReference type="ARBA" id="ARBA00006625"/>
    </source>
</evidence>
<dbReference type="EMBL" id="CP007456">
    <property type="protein sequence ID" value="AIZ15078.1"/>
    <property type="molecule type" value="Genomic_DNA"/>
</dbReference>
<dbReference type="STRING" id="1447716.AH68_08515"/>
<gene>
    <name evidence="4" type="ORF">AH68_08515</name>
</gene>